<dbReference type="AlphaFoldDB" id="A0A6P1ZC61"/>
<comment type="caution">
    <text evidence="2">The sequence shown here is derived from an EMBL/GenBank/DDBJ whole genome shotgun (WGS) entry which is preliminary data.</text>
</comment>
<dbReference type="RefSeq" id="WP_144307331.1">
    <property type="nucleotide sequence ID" value="NZ_QMIF01000022.1"/>
</dbReference>
<protein>
    <recommendedName>
        <fullName evidence="1">Multi-ubiquitin domain-containing protein</fullName>
    </recommendedName>
</protein>
<evidence type="ECO:0000313" key="3">
    <source>
        <dbReference type="Proteomes" id="UP000434052"/>
    </source>
</evidence>
<name>A0A6P1ZC61_9BACT</name>
<gene>
    <name evidence="2" type="ORF">DQK91_20775</name>
</gene>
<dbReference type="Pfam" id="PF14452">
    <property type="entry name" value="Multi_ubiq"/>
    <property type="match status" value="1"/>
</dbReference>
<proteinExistence type="predicted"/>
<sequence length="117" mass="13469">MRNEKNFGPKDEVVEAIREEIREEIADLEEYAKQGKQPPQCRGYRFKVNGDAYVVHDPIITGKEVLTIAELTPPEYYTLRVKIAGQRPQKVELDEEVNLRTPGIEKFKALPRDQTEG</sequence>
<dbReference type="EMBL" id="QMIF01000022">
    <property type="protein sequence ID" value="TVM30541.1"/>
    <property type="molecule type" value="Genomic_DNA"/>
</dbReference>
<feature type="domain" description="Multi-ubiquitin" evidence="1">
    <location>
        <begin position="44"/>
        <end position="110"/>
    </location>
</feature>
<dbReference type="Proteomes" id="UP000434052">
    <property type="component" value="Unassembled WGS sequence"/>
</dbReference>
<evidence type="ECO:0000259" key="1">
    <source>
        <dbReference type="Pfam" id="PF14452"/>
    </source>
</evidence>
<reference evidence="2 3" key="1">
    <citation type="submission" date="2018-06" db="EMBL/GenBank/DDBJ databases">
        <title>Complete genome of Desulfovibrio marinus P48SEP.</title>
        <authorList>
            <person name="Crispim J.S."/>
            <person name="Vidigal P.M.P."/>
            <person name="Silva L.C.F."/>
            <person name="Araujo L.C."/>
            <person name="Laguardia C.N."/>
            <person name="Dias R.S."/>
            <person name="Sousa M.P."/>
            <person name="Paula S.O."/>
            <person name="Silva C."/>
        </authorList>
    </citation>
    <scope>NUCLEOTIDE SEQUENCE [LARGE SCALE GENOMIC DNA]</scope>
    <source>
        <strain evidence="2 3">P48SEP</strain>
    </source>
</reference>
<evidence type="ECO:0000313" key="2">
    <source>
        <dbReference type="EMBL" id="TVM30541.1"/>
    </source>
</evidence>
<accession>A0A6P1ZC61</accession>
<organism evidence="2 3">
    <name type="scientific">Oceanidesulfovibrio marinus</name>
    <dbReference type="NCBI Taxonomy" id="370038"/>
    <lineage>
        <taxon>Bacteria</taxon>
        <taxon>Pseudomonadati</taxon>
        <taxon>Thermodesulfobacteriota</taxon>
        <taxon>Desulfovibrionia</taxon>
        <taxon>Desulfovibrionales</taxon>
        <taxon>Desulfovibrionaceae</taxon>
        <taxon>Oceanidesulfovibrio</taxon>
    </lineage>
</organism>
<dbReference type="InterPro" id="IPR027802">
    <property type="entry name" value="Multi-ubiquitin_dom"/>
</dbReference>
<dbReference type="OrthoDB" id="256126at2"/>